<feature type="region of interest" description="Disordered" evidence="1">
    <location>
        <begin position="311"/>
        <end position="330"/>
    </location>
</feature>
<dbReference type="Proteomes" id="UP000275078">
    <property type="component" value="Unassembled WGS sequence"/>
</dbReference>
<proteinExistence type="predicted"/>
<feature type="compositionally biased region" description="Basic residues" evidence="1">
    <location>
        <begin position="255"/>
        <end position="268"/>
    </location>
</feature>
<feature type="compositionally biased region" description="Polar residues" evidence="1">
    <location>
        <begin position="230"/>
        <end position="240"/>
    </location>
</feature>
<protein>
    <submittedName>
        <fullName evidence="2">Uncharacterized protein</fullName>
    </submittedName>
</protein>
<evidence type="ECO:0000313" key="2">
    <source>
        <dbReference type="EMBL" id="RPA86048.1"/>
    </source>
</evidence>
<dbReference type="EMBL" id="ML119651">
    <property type="protein sequence ID" value="RPA86048.1"/>
    <property type="molecule type" value="Genomic_DNA"/>
</dbReference>
<name>A0A3N4IMX7_ASCIM</name>
<gene>
    <name evidence="2" type="ORF">BJ508DRAFT_302424</name>
</gene>
<organism evidence="2 3">
    <name type="scientific">Ascobolus immersus RN42</name>
    <dbReference type="NCBI Taxonomy" id="1160509"/>
    <lineage>
        <taxon>Eukaryota</taxon>
        <taxon>Fungi</taxon>
        <taxon>Dikarya</taxon>
        <taxon>Ascomycota</taxon>
        <taxon>Pezizomycotina</taxon>
        <taxon>Pezizomycetes</taxon>
        <taxon>Pezizales</taxon>
        <taxon>Ascobolaceae</taxon>
        <taxon>Ascobolus</taxon>
    </lineage>
</organism>
<feature type="region of interest" description="Disordered" evidence="1">
    <location>
        <begin position="226"/>
        <end position="304"/>
    </location>
</feature>
<dbReference type="AlphaFoldDB" id="A0A3N4IMX7"/>
<sequence>MTIGATHGATAGAWIGVSMGWFMKHILPFKELTGPNDELYPSQYGDTNIRVFEGTDPAFDDAERQADFCFGTARHKAKKMGAVVGEICWEKGNTNLAIMICLDPNMAVLRIKAWECVSVSGRDRRLPPSPIDDENMVEARELFDYDLLEPLTDDTPDPFNLLARRRAGAPDIISIPMRYFVDIKDEARQCQKHGFVQAPEALRAINAEFDVETFLRLLQIAVHDARLSSDEGSNASSSKNYGYVLPSNHKPSVSSRRKIKKFLQKKGKPAREVENDDDDEEEEEEEEYNGSDDEYVEPSRGSTRSFMAKMVSVLTRSHSRMQDGGRDKRR</sequence>
<feature type="compositionally biased region" description="Acidic residues" evidence="1">
    <location>
        <begin position="274"/>
        <end position="296"/>
    </location>
</feature>
<accession>A0A3N4IMX7</accession>
<reference evidence="2 3" key="1">
    <citation type="journal article" date="2018" name="Nat. Ecol. Evol.">
        <title>Pezizomycetes genomes reveal the molecular basis of ectomycorrhizal truffle lifestyle.</title>
        <authorList>
            <person name="Murat C."/>
            <person name="Payen T."/>
            <person name="Noel B."/>
            <person name="Kuo A."/>
            <person name="Morin E."/>
            <person name="Chen J."/>
            <person name="Kohler A."/>
            <person name="Krizsan K."/>
            <person name="Balestrini R."/>
            <person name="Da Silva C."/>
            <person name="Montanini B."/>
            <person name="Hainaut M."/>
            <person name="Levati E."/>
            <person name="Barry K.W."/>
            <person name="Belfiori B."/>
            <person name="Cichocki N."/>
            <person name="Clum A."/>
            <person name="Dockter R.B."/>
            <person name="Fauchery L."/>
            <person name="Guy J."/>
            <person name="Iotti M."/>
            <person name="Le Tacon F."/>
            <person name="Lindquist E.A."/>
            <person name="Lipzen A."/>
            <person name="Malagnac F."/>
            <person name="Mello A."/>
            <person name="Molinier V."/>
            <person name="Miyauchi S."/>
            <person name="Poulain J."/>
            <person name="Riccioni C."/>
            <person name="Rubini A."/>
            <person name="Sitrit Y."/>
            <person name="Splivallo R."/>
            <person name="Traeger S."/>
            <person name="Wang M."/>
            <person name="Zifcakova L."/>
            <person name="Wipf D."/>
            <person name="Zambonelli A."/>
            <person name="Paolocci F."/>
            <person name="Nowrousian M."/>
            <person name="Ottonello S."/>
            <person name="Baldrian P."/>
            <person name="Spatafora J.W."/>
            <person name="Henrissat B."/>
            <person name="Nagy L.G."/>
            <person name="Aury J.M."/>
            <person name="Wincker P."/>
            <person name="Grigoriev I.V."/>
            <person name="Bonfante P."/>
            <person name="Martin F.M."/>
        </authorList>
    </citation>
    <scope>NUCLEOTIDE SEQUENCE [LARGE SCALE GENOMIC DNA]</scope>
    <source>
        <strain evidence="2 3">RN42</strain>
    </source>
</reference>
<evidence type="ECO:0000313" key="3">
    <source>
        <dbReference type="Proteomes" id="UP000275078"/>
    </source>
</evidence>
<evidence type="ECO:0000256" key="1">
    <source>
        <dbReference type="SAM" id="MobiDB-lite"/>
    </source>
</evidence>
<feature type="compositionally biased region" description="Basic and acidic residues" evidence="1">
    <location>
        <begin position="320"/>
        <end position="330"/>
    </location>
</feature>
<keyword evidence="3" id="KW-1185">Reference proteome</keyword>